<evidence type="ECO:0000313" key="2">
    <source>
        <dbReference type="EMBL" id="CAB4167811.1"/>
    </source>
</evidence>
<organism evidence="2">
    <name type="scientific">uncultured Caudovirales phage</name>
    <dbReference type="NCBI Taxonomy" id="2100421"/>
    <lineage>
        <taxon>Viruses</taxon>
        <taxon>Duplodnaviria</taxon>
        <taxon>Heunggongvirae</taxon>
        <taxon>Uroviricota</taxon>
        <taxon>Caudoviricetes</taxon>
        <taxon>Peduoviridae</taxon>
        <taxon>Maltschvirus</taxon>
        <taxon>Maltschvirus maltsch</taxon>
    </lineage>
</organism>
<dbReference type="InterPro" id="IPR044038">
    <property type="entry name" value="dATP/dGTP_diPOhydrolase_N"/>
</dbReference>
<gene>
    <name evidence="2" type="ORF">UFOVP868_53</name>
</gene>
<reference evidence="2" key="1">
    <citation type="submission" date="2020-04" db="EMBL/GenBank/DDBJ databases">
        <authorList>
            <person name="Chiriac C."/>
            <person name="Salcher M."/>
            <person name="Ghai R."/>
            <person name="Kavagutti S V."/>
        </authorList>
    </citation>
    <scope>NUCLEOTIDE SEQUENCE</scope>
</reference>
<evidence type="ECO:0000259" key="1">
    <source>
        <dbReference type="Pfam" id="PF18909"/>
    </source>
</evidence>
<sequence length="95" mass="10795">MAAGFKDDKAKPLVMRGFLQQFPRAVEEVARVSEFGAQKYTWNGWETVPEGVERYGEALVRHMLRQGHDPESGMLHAVHAAWNAMARLELMLRGK</sequence>
<accession>A0A6J5PEE6</accession>
<dbReference type="EMBL" id="LR796817">
    <property type="protein sequence ID" value="CAB4167811.1"/>
    <property type="molecule type" value="Genomic_DNA"/>
</dbReference>
<feature type="domain" description="dATP/dGTP diphosphohydrolase N-terminal" evidence="1">
    <location>
        <begin position="4"/>
        <end position="95"/>
    </location>
</feature>
<proteinExistence type="predicted"/>
<protein>
    <recommendedName>
        <fullName evidence="1">dATP/dGTP diphosphohydrolase N-terminal domain-containing protein</fullName>
    </recommendedName>
</protein>
<name>A0A6J5PEE6_9CAUD</name>
<dbReference type="Pfam" id="PF18909">
    <property type="entry name" value="dGTP_diPhyd_N"/>
    <property type="match status" value="1"/>
</dbReference>